<dbReference type="SUPFAM" id="SSF56176">
    <property type="entry name" value="FAD-binding/transporter-associated domain-like"/>
    <property type="match status" value="1"/>
</dbReference>
<proteinExistence type="predicted"/>
<dbReference type="InterPro" id="IPR016167">
    <property type="entry name" value="FAD-bd_PCMH_sub1"/>
</dbReference>
<comment type="caution">
    <text evidence="3">The sequence shown here is derived from an EMBL/GenBank/DDBJ whole genome shotgun (WGS) entry which is preliminary data.</text>
</comment>
<dbReference type="OrthoDB" id="9800184at2"/>
<gene>
    <name evidence="3" type="ORF">FHX34_1011720</name>
</gene>
<dbReference type="InterPro" id="IPR010031">
    <property type="entry name" value="FAD_lactone_oxidase-like"/>
</dbReference>
<dbReference type="PANTHER" id="PTHR43762">
    <property type="entry name" value="L-GULONOLACTONE OXIDASE"/>
    <property type="match status" value="1"/>
</dbReference>
<evidence type="ECO:0000313" key="3">
    <source>
        <dbReference type="EMBL" id="TWG26723.1"/>
    </source>
</evidence>
<name>A0A561WS96_ACTTI</name>
<dbReference type="RefSeq" id="WP_122975975.1">
    <property type="nucleotide sequence ID" value="NZ_BOMX01000121.1"/>
</dbReference>
<dbReference type="InterPro" id="IPR016171">
    <property type="entry name" value="Vanillyl_alc_oxidase_C-sub2"/>
</dbReference>
<dbReference type="EMBL" id="VIWY01000001">
    <property type="protein sequence ID" value="TWG26723.1"/>
    <property type="molecule type" value="Genomic_DNA"/>
</dbReference>
<dbReference type="InterPro" id="IPR006094">
    <property type="entry name" value="Oxid_FAD_bind_N"/>
</dbReference>
<dbReference type="Pfam" id="PF04030">
    <property type="entry name" value="ALO"/>
    <property type="match status" value="1"/>
</dbReference>
<dbReference type="InterPro" id="IPR016169">
    <property type="entry name" value="FAD-bd_PCMH_sub2"/>
</dbReference>
<evidence type="ECO:0000256" key="1">
    <source>
        <dbReference type="ARBA" id="ARBA00023002"/>
    </source>
</evidence>
<dbReference type="GO" id="GO:0080049">
    <property type="term" value="F:L-gulono-1,4-lactone dehydrogenase activity"/>
    <property type="evidence" value="ECO:0007669"/>
    <property type="project" value="TreeGrafter"/>
</dbReference>
<evidence type="ECO:0000259" key="2">
    <source>
        <dbReference type="PROSITE" id="PS51387"/>
    </source>
</evidence>
<dbReference type="PANTHER" id="PTHR43762:SF1">
    <property type="entry name" value="D-ARABINONO-1,4-LACTONE OXIDASE"/>
    <property type="match status" value="1"/>
</dbReference>
<reference evidence="3 4" key="1">
    <citation type="submission" date="2019-06" db="EMBL/GenBank/DDBJ databases">
        <title>Sequencing the genomes of 1000 actinobacteria strains.</title>
        <authorList>
            <person name="Klenk H.-P."/>
        </authorList>
    </citation>
    <scope>NUCLEOTIDE SEQUENCE [LARGE SCALE GENOMIC DNA]</scope>
    <source>
        <strain evidence="3 4">DSM 43866</strain>
    </source>
</reference>
<dbReference type="Gene3D" id="3.30.465.10">
    <property type="match status" value="1"/>
</dbReference>
<dbReference type="AlphaFoldDB" id="A0A561WS96"/>
<dbReference type="InterPro" id="IPR007173">
    <property type="entry name" value="ALO_C"/>
</dbReference>
<dbReference type="InterPro" id="IPR036318">
    <property type="entry name" value="FAD-bd_PCMH-like_sf"/>
</dbReference>
<dbReference type="Gene3D" id="1.10.45.10">
    <property type="entry name" value="Vanillyl-alcohol Oxidase, Chain A, domain 4"/>
    <property type="match status" value="1"/>
</dbReference>
<dbReference type="Proteomes" id="UP000320239">
    <property type="component" value="Unassembled WGS sequence"/>
</dbReference>
<dbReference type="Pfam" id="PF01565">
    <property type="entry name" value="FAD_binding_4"/>
    <property type="match status" value="1"/>
</dbReference>
<protein>
    <submittedName>
        <fullName evidence="3">FAD-linked oxidoreductase</fullName>
    </submittedName>
</protein>
<dbReference type="GO" id="GO:0016020">
    <property type="term" value="C:membrane"/>
    <property type="evidence" value="ECO:0007669"/>
    <property type="project" value="InterPro"/>
</dbReference>
<keyword evidence="4" id="KW-1185">Reference proteome</keyword>
<keyword evidence="1" id="KW-0560">Oxidoreductase</keyword>
<dbReference type="NCBIfam" id="TIGR01679">
    <property type="entry name" value="bact_FAD_ox"/>
    <property type="match status" value="1"/>
</dbReference>
<organism evidence="3 4">
    <name type="scientific">Actinoplanes teichomyceticus</name>
    <dbReference type="NCBI Taxonomy" id="1867"/>
    <lineage>
        <taxon>Bacteria</taxon>
        <taxon>Bacillati</taxon>
        <taxon>Actinomycetota</taxon>
        <taxon>Actinomycetes</taxon>
        <taxon>Micromonosporales</taxon>
        <taxon>Micromonosporaceae</taxon>
        <taxon>Actinoplanes</taxon>
    </lineage>
</organism>
<dbReference type="PROSITE" id="PS51387">
    <property type="entry name" value="FAD_PCMH"/>
    <property type="match status" value="1"/>
</dbReference>
<accession>A0A561WS96</accession>
<dbReference type="PIRSF" id="PIRSF000136">
    <property type="entry name" value="LGO_GLO"/>
    <property type="match status" value="1"/>
</dbReference>
<dbReference type="InterPro" id="IPR016166">
    <property type="entry name" value="FAD-bd_PCMH"/>
</dbReference>
<sequence length="431" mass="47447">MTTPVIARRWTNWARTQQSVAQVLAPGGIDEVAAMVTASARAGRRIKTVGSGHSFTAIAVADDQRMVLHRLNQLVSVDAPLVTVQAGMPLSTLNAVLARHGLAMPNLGDIDMQTVAGAISTATHGTGIGHSTLASCVAAVTMVTASGEIRTYGPDSPEFPAVRAGLGALGVLVEVTLRCVPAFTLRADERPMALADVLAGLDDWIPGNDHVEFYWYPYTDRAQLKINNRVTADDRPLPRLRGWMDDEFLSNTVFQGVCEIGQRWAGVVPTLNAVAARALSARSYTGRSDRVFCTRRRVRFTEMEYEIPRAALPEVIDALPRLIDALPFRVLFPVEVRFTGPDDVWLSHGYGRESAYIAVHQFHGSPYEPYFRALEALCEPLGGRPHWGKLHYRTAADLRPAYPRFDDFLAVRDRLDPARVFTNDYLDRVLG</sequence>
<evidence type="ECO:0000313" key="4">
    <source>
        <dbReference type="Proteomes" id="UP000320239"/>
    </source>
</evidence>
<dbReference type="GO" id="GO:0071949">
    <property type="term" value="F:FAD binding"/>
    <property type="evidence" value="ECO:0007669"/>
    <property type="project" value="InterPro"/>
</dbReference>
<feature type="domain" description="FAD-binding PCMH-type" evidence="2">
    <location>
        <begin position="16"/>
        <end position="182"/>
    </location>
</feature>
<dbReference type="Gene3D" id="3.30.70.2520">
    <property type="match status" value="1"/>
</dbReference>
<dbReference type="Gene3D" id="3.30.43.10">
    <property type="entry name" value="Uridine Diphospho-n-acetylenolpyruvylglucosamine Reductase, domain 2"/>
    <property type="match status" value="1"/>
</dbReference>
<dbReference type="GO" id="GO:0003885">
    <property type="term" value="F:D-arabinono-1,4-lactone oxidase activity"/>
    <property type="evidence" value="ECO:0007669"/>
    <property type="project" value="InterPro"/>
</dbReference>